<comment type="caution">
    <text evidence="1">The sequence shown here is derived from an EMBL/GenBank/DDBJ whole genome shotgun (WGS) entry which is preliminary data.</text>
</comment>
<gene>
    <name evidence="1" type="ORF">KFK09_022992</name>
</gene>
<protein>
    <submittedName>
        <fullName evidence="1">Uncharacterized protein</fullName>
    </submittedName>
</protein>
<evidence type="ECO:0000313" key="1">
    <source>
        <dbReference type="EMBL" id="KAI0496669.1"/>
    </source>
</evidence>
<dbReference type="EMBL" id="JAGYWB010000016">
    <property type="protein sequence ID" value="KAI0496669.1"/>
    <property type="molecule type" value="Genomic_DNA"/>
</dbReference>
<keyword evidence="2" id="KW-1185">Reference proteome</keyword>
<sequence>MMINDRAKVRWLSMAEQMSSDDLHSSAVPFFFVFGIPLIWATSQTQGHCHPLLATSVRQQPQQAGHHLQALWLPSPLPLLVIAFGHHHQPPPSVAATTTANLNLRPHHWLSSPPPLPATIAPPPLAIAAPSSGIATASRHRGPPPMLPPTIAATASNHSYSLYIAIILLGSLLD</sequence>
<evidence type="ECO:0000313" key="2">
    <source>
        <dbReference type="Proteomes" id="UP000829196"/>
    </source>
</evidence>
<dbReference type="AlphaFoldDB" id="A0A8T3AJS7"/>
<dbReference type="Proteomes" id="UP000829196">
    <property type="component" value="Unassembled WGS sequence"/>
</dbReference>
<organism evidence="1 2">
    <name type="scientific">Dendrobium nobile</name>
    <name type="common">Orchid</name>
    <dbReference type="NCBI Taxonomy" id="94219"/>
    <lineage>
        <taxon>Eukaryota</taxon>
        <taxon>Viridiplantae</taxon>
        <taxon>Streptophyta</taxon>
        <taxon>Embryophyta</taxon>
        <taxon>Tracheophyta</taxon>
        <taxon>Spermatophyta</taxon>
        <taxon>Magnoliopsida</taxon>
        <taxon>Liliopsida</taxon>
        <taxon>Asparagales</taxon>
        <taxon>Orchidaceae</taxon>
        <taxon>Epidendroideae</taxon>
        <taxon>Malaxideae</taxon>
        <taxon>Dendrobiinae</taxon>
        <taxon>Dendrobium</taxon>
    </lineage>
</organism>
<name>A0A8T3AJS7_DENNO</name>
<accession>A0A8T3AJS7</accession>
<reference evidence="1" key="1">
    <citation type="journal article" date="2022" name="Front. Genet.">
        <title>Chromosome-Scale Assembly of the Dendrobium nobile Genome Provides Insights Into the Molecular Mechanism of the Biosynthesis of the Medicinal Active Ingredient of Dendrobium.</title>
        <authorList>
            <person name="Xu Q."/>
            <person name="Niu S.-C."/>
            <person name="Li K.-L."/>
            <person name="Zheng P.-J."/>
            <person name="Zhang X.-J."/>
            <person name="Jia Y."/>
            <person name="Liu Y."/>
            <person name="Niu Y.-X."/>
            <person name="Yu L.-H."/>
            <person name="Chen D.-F."/>
            <person name="Zhang G.-Q."/>
        </authorList>
    </citation>
    <scope>NUCLEOTIDE SEQUENCE</scope>
    <source>
        <tissue evidence="1">Leaf</tissue>
    </source>
</reference>
<proteinExistence type="predicted"/>